<reference evidence="1 2" key="1">
    <citation type="submission" date="2012-11" db="EMBL/GenBank/DDBJ databases">
        <title>Whole genome sequence of Gluconacetobacter europaeus NBRC3261.</title>
        <authorList>
            <person name="Azuma Y."/>
            <person name="Higashiura N."/>
            <person name="Hirakawa H."/>
            <person name="Matsushita K."/>
        </authorList>
    </citation>
    <scope>NUCLEOTIDE SEQUENCE [LARGE SCALE GENOMIC DNA]</scope>
    <source>
        <strain evidence="1 2">NBRC 3261</strain>
    </source>
</reference>
<evidence type="ECO:0000313" key="2">
    <source>
        <dbReference type="Proteomes" id="UP000032675"/>
    </source>
</evidence>
<dbReference type="EMBL" id="BANI01000086">
    <property type="protein sequence ID" value="GAN96735.1"/>
    <property type="molecule type" value="Genomic_DNA"/>
</dbReference>
<protein>
    <submittedName>
        <fullName evidence="1">Uncharacterized protein</fullName>
    </submittedName>
</protein>
<gene>
    <name evidence="1" type="ORF">Geu3261_0093_018</name>
</gene>
<organism evidence="1 2">
    <name type="scientific">Komagataeibacter europaeus NBRC 3261</name>
    <dbReference type="NCBI Taxonomy" id="1234669"/>
    <lineage>
        <taxon>Bacteria</taxon>
        <taxon>Pseudomonadati</taxon>
        <taxon>Pseudomonadota</taxon>
        <taxon>Alphaproteobacteria</taxon>
        <taxon>Acetobacterales</taxon>
        <taxon>Acetobacteraceae</taxon>
        <taxon>Komagataeibacter</taxon>
    </lineage>
</organism>
<sequence length="63" mass="7342">MVEIVEKINGIIELERNIRNSTRIREASPKVKNKGQGRLSPTTRTFSYHVWPMRARSCQRSTL</sequence>
<comment type="caution">
    <text evidence="1">The sequence shown here is derived from an EMBL/GenBank/DDBJ whole genome shotgun (WGS) entry which is preliminary data.</text>
</comment>
<evidence type="ECO:0000313" key="1">
    <source>
        <dbReference type="EMBL" id="GAN96735.1"/>
    </source>
</evidence>
<name>A0A0D6Q194_KOMEU</name>
<proteinExistence type="predicted"/>
<accession>A0A0D6Q194</accession>
<dbReference type="Proteomes" id="UP000032675">
    <property type="component" value="Unassembled WGS sequence"/>
</dbReference>
<dbReference type="AlphaFoldDB" id="A0A0D6Q194"/>